<dbReference type="Proteomes" id="UP000070513">
    <property type="component" value="Unassembled WGS sequence"/>
</dbReference>
<accession>A0A135WHP3</accession>
<dbReference type="OrthoDB" id="1260965at2"/>
<evidence type="ECO:0000313" key="2">
    <source>
        <dbReference type="Proteomes" id="UP000070513"/>
    </source>
</evidence>
<reference evidence="2" key="1">
    <citation type="submission" date="2015-12" db="EMBL/GenBank/DDBJ databases">
        <title>Genome sequence of a biocontrol rhizobacterium Chryseobacterium kwangjuense strain KJ1R5 isolated from pepper (Capsicum annuum L.).</title>
        <authorList>
            <person name="Jeong J.-J."/>
            <person name="Park H."/>
            <person name="Mannaa M."/>
            <person name="Sang M.K."/>
            <person name="Choi I.-G."/>
            <person name="Kim K.D."/>
        </authorList>
    </citation>
    <scope>NUCLEOTIDE SEQUENCE [LARGE SCALE GENOMIC DNA]</scope>
    <source>
        <strain evidence="2">KJ1R5</strain>
    </source>
</reference>
<organism evidence="1 2">
    <name type="scientific">Chryseobacterium kwangjuense</name>
    <dbReference type="NCBI Taxonomy" id="267125"/>
    <lineage>
        <taxon>Bacteria</taxon>
        <taxon>Pseudomonadati</taxon>
        <taxon>Bacteroidota</taxon>
        <taxon>Flavobacteriia</taxon>
        <taxon>Flavobacteriales</taxon>
        <taxon>Weeksellaceae</taxon>
        <taxon>Chryseobacterium group</taxon>
        <taxon>Chryseobacterium</taxon>
    </lineage>
</organism>
<dbReference type="RefSeq" id="WP_062647214.1">
    <property type="nucleotide sequence ID" value="NZ_LPUR01000001.1"/>
</dbReference>
<reference evidence="1 2" key="2">
    <citation type="journal article" date="2016" name="Genome Announc.">
        <title>Draft Genome Sequence of a Biocontrol Rhizobacterium, Chryseobacterium kwangjuense Strain KJ1R5, Isolated from Pepper (Capsicum annuum).</title>
        <authorList>
            <person name="Jeong J.J."/>
            <person name="Park H."/>
            <person name="Park B.H."/>
            <person name="Mannaa M."/>
            <person name="Sang M.K."/>
            <person name="Choi I.G."/>
            <person name="Kim K.D."/>
        </authorList>
    </citation>
    <scope>NUCLEOTIDE SEQUENCE [LARGE SCALE GENOMIC DNA]</scope>
    <source>
        <strain evidence="1 2">KJ1R5</strain>
    </source>
</reference>
<sequence>MENFDETDLLKKDYVFTTTKKDDPDYVAIRDRERVNKKEGYEVVDFCNAYIENNKVPKTKESFQKVEKLIRLPEASHIVMRDKLNDFVSENWNKKSE</sequence>
<protein>
    <submittedName>
        <fullName evidence="1">Uncharacterized protein</fullName>
    </submittedName>
</protein>
<dbReference type="AlphaFoldDB" id="A0A135WHP3"/>
<name>A0A135WHP3_9FLAO</name>
<proteinExistence type="predicted"/>
<comment type="caution">
    <text evidence="1">The sequence shown here is derived from an EMBL/GenBank/DDBJ whole genome shotgun (WGS) entry which is preliminary data.</text>
</comment>
<gene>
    <name evidence="1" type="ORF">AU378_01345</name>
</gene>
<evidence type="ECO:0000313" key="1">
    <source>
        <dbReference type="EMBL" id="KXH84434.1"/>
    </source>
</evidence>
<dbReference type="EMBL" id="LPUR01000001">
    <property type="protein sequence ID" value="KXH84434.1"/>
    <property type="molecule type" value="Genomic_DNA"/>
</dbReference>